<feature type="region of interest" description="Disordered" evidence="6">
    <location>
        <begin position="89"/>
        <end position="118"/>
    </location>
</feature>
<dbReference type="GO" id="GO:0008270">
    <property type="term" value="F:zinc ion binding"/>
    <property type="evidence" value="ECO:0007669"/>
    <property type="project" value="UniProtKB-KW"/>
</dbReference>
<evidence type="ECO:0000256" key="6">
    <source>
        <dbReference type="SAM" id="MobiDB-lite"/>
    </source>
</evidence>
<accession>A0A183AIY5</accession>
<feature type="region of interest" description="Disordered" evidence="6">
    <location>
        <begin position="961"/>
        <end position="994"/>
    </location>
</feature>
<dbReference type="Pfam" id="PF05485">
    <property type="entry name" value="THAP"/>
    <property type="match status" value="1"/>
</dbReference>
<keyword evidence="1" id="KW-0479">Metal-binding</keyword>
<feature type="compositionally biased region" description="Polar residues" evidence="6">
    <location>
        <begin position="282"/>
        <end position="291"/>
    </location>
</feature>
<evidence type="ECO:0000256" key="2">
    <source>
        <dbReference type="ARBA" id="ARBA00022771"/>
    </source>
</evidence>
<dbReference type="WBParaSite" id="ECPE_0000693401-mRNA-1">
    <property type="protein sequence ID" value="ECPE_0000693401-mRNA-1"/>
    <property type="gene ID" value="ECPE_0000693401"/>
</dbReference>
<dbReference type="GO" id="GO:0003713">
    <property type="term" value="F:transcription coactivator activity"/>
    <property type="evidence" value="ECO:0007669"/>
    <property type="project" value="TreeGrafter"/>
</dbReference>
<feature type="region of interest" description="Disordered" evidence="6">
    <location>
        <begin position="261"/>
        <end position="291"/>
    </location>
</feature>
<gene>
    <name evidence="8" type="ORF">ECPE_LOCUS6920</name>
</gene>
<feature type="domain" description="THAP-type" evidence="7">
    <location>
        <begin position="1"/>
        <end position="79"/>
    </location>
</feature>
<dbReference type="InterPro" id="IPR051638">
    <property type="entry name" value="CTBP_dehydrogenase"/>
</dbReference>
<dbReference type="GO" id="GO:0003677">
    <property type="term" value="F:DNA binding"/>
    <property type="evidence" value="ECO:0007669"/>
    <property type="project" value="UniProtKB-UniRule"/>
</dbReference>
<evidence type="ECO:0000313" key="9">
    <source>
        <dbReference type="Proteomes" id="UP000272942"/>
    </source>
</evidence>
<evidence type="ECO:0000256" key="4">
    <source>
        <dbReference type="ARBA" id="ARBA00023125"/>
    </source>
</evidence>
<dbReference type="Proteomes" id="UP000272942">
    <property type="component" value="Unassembled WGS sequence"/>
</dbReference>
<dbReference type="GO" id="GO:0005634">
    <property type="term" value="C:nucleus"/>
    <property type="evidence" value="ECO:0007669"/>
    <property type="project" value="TreeGrafter"/>
</dbReference>
<evidence type="ECO:0000256" key="5">
    <source>
        <dbReference type="PROSITE-ProRule" id="PRU00309"/>
    </source>
</evidence>
<feature type="compositionally biased region" description="Polar residues" evidence="6">
    <location>
        <begin position="411"/>
        <end position="429"/>
    </location>
</feature>
<dbReference type="EMBL" id="UZAN01043963">
    <property type="protein sequence ID" value="VDP79691.1"/>
    <property type="molecule type" value="Genomic_DNA"/>
</dbReference>
<dbReference type="GO" id="GO:0006357">
    <property type="term" value="P:regulation of transcription by RNA polymerase II"/>
    <property type="evidence" value="ECO:0007669"/>
    <property type="project" value="TreeGrafter"/>
</dbReference>
<keyword evidence="9" id="KW-1185">Reference proteome</keyword>
<dbReference type="InterPro" id="IPR006612">
    <property type="entry name" value="THAP_Znf"/>
</dbReference>
<dbReference type="AlphaFoldDB" id="A0A183AIY5"/>
<dbReference type="PANTHER" id="PTHR46029:SF7">
    <property type="entry name" value="C-TERMINAL-BINDING PROTEIN"/>
    <property type="match status" value="1"/>
</dbReference>
<evidence type="ECO:0000313" key="8">
    <source>
        <dbReference type="EMBL" id="VDP79691.1"/>
    </source>
</evidence>
<name>A0A183AIY5_9TREM</name>
<evidence type="ECO:0000256" key="3">
    <source>
        <dbReference type="ARBA" id="ARBA00022833"/>
    </source>
</evidence>
<dbReference type="PROSITE" id="PS50950">
    <property type="entry name" value="ZF_THAP"/>
    <property type="match status" value="1"/>
</dbReference>
<protein>
    <submittedName>
        <fullName evidence="10">THAP-type domain-containing protein</fullName>
    </submittedName>
</protein>
<evidence type="ECO:0000256" key="1">
    <source>
        <dbReference type="ARBA" id="ARBA00022723"/>
    </source>
</evidence>
<feature type="compositionally biased region" description="Low complexity" evidence="6">
    <location>
        <begin position="271"/>
        <end position="281"/>
    </location>
</feature>
<dbReference type="SMART" id="SM00980">
    <property type="entry name" value="THAP"/>
    <property type="match status" value="1"/>
</dbReference>
<dbReference type="GO" id="GO:0003714">
    <property type="term" value="F:transcription corepressor activity"/>
    <property type="evidence" value="ECO:0007669"/>
    <property type="project" value="TreeGrafter"/>
</dbReference>
<dbReference type="PANTHER" id="PTHR46029">
    <property type="entry name" value="C-TERMINAL-BINDING PROTEIN"/>
    <property type="match status" value="1"/>
</dbReference>
<proteinExistence type="predicted"/>
<keyword evidence="2 5" id="KW-0863">Zinc-finger</keyword>
<feature type="compositionally biased region" description="Polar residues" evidence="6">
    <location>
        <begin position="981"/>
        <end position="994"/>
    </location>
</feature>
<reference evidence="10" key="1">
    <citation type="submission" date="2016-06" db="UniProtKB">
        <authorList>
            <consortium name="WormBaseParasite"/>
        </authorList>
    </citation>
    <scope>IDENTIFICATION</scope>
</reference>
<evidence type="ECO:0000259" key="7">
    <source>
        <dbReference type="PROSITE" id="PS50950"/>
    </source>
</evidence>
<evidence type="ECO:0000313" key="10">
    <source>
        <dbReference type="WBParaSite" id="ECPE_0000693401-mRNA-1"/>
    </source>
</evidence>
<keyword evidence="3" id="KW-0862">Zinc</keyword>
<feature type="compositionally biased region" description="Low complexity" evidence="6">
    <location>
        <begin position="432"/>
        <end position="456"/>
    </location>
</feature>
<keyword evidence="4 5" id="KW-0238">DNA-binding</keyword>
<dbReference type="OrthoDB" id="7312725at2759"/>
<dbReference type="SUPFAM" id="SSF57716">
    <property type="entry name" value="Glucocorticoid receptor-like (DNA-binding domain)"/>
    <property type="match status" value="1"/>
</dbReference>
<feature type="region of interest" description="Disordered" evidence="6">
    <location>
        <begin position="411"/>
        <end position="479"/>
    </location>
</feature>
<dbReference type="GO" id="GO:0140297">
    <property type="term" value="F:DNA-binding transcription factor binding"/>
    <property type="evidence" value="ECO:0007669"/>
    <property type="project" value="TreeGrafter"/>
</dbReference>
<feature type="compositionally biased region" description="Basic and acidic residues" evidence="6">
    <location>
        <begin position="966"/>
        <end position="976"/>
    </location>
</feature>
<dbReference type="GO" id="GO:0001221">
    <property type="term" value="F:transcription coregulator binding"/>
    <property type="evidence" value="ECO:0007669"/>
    <property type="project" value="TreeGrafter"/>
</dbReference>
<organism evidence="10">
    <name type="scientific">Echinostoma caproni</name>
    <dbReference type="NCBI Taxonomy" id="27848"/>
    <lineage>
        <taxon>Eukaryota</taxon>
        <taxon>Metazoa</taxon>
        <taxon>Spiralia</taxon>
        <taxon>Lophotrochozoa</taxon>
        <taxon>Platyhelminthes</taxon>
        <taxon>Trematoda</taxon>
        <taxon>Digenea</taxon>
        <taxon>Plagiorchiida</taxon>
        <taxon>Echinostomata</taxon>
        <taxon>Echinostomatoidea</taxon>
        <taxon>Echinostomatidae</taxon>
        <taxon>Echinostoma</taxon>
    </lineage>
</organism>
<reference evidence="8 9" key="2">
    <citation type="submission" date="2018-11" db="EMBL/GenBank/DDBJ databases">
        <authorList>
            <consortium name="Pathogen Informatics"/>
        </authorList>
    </citation>
    <scope>NUCLEOTIDE SEQUENCE [LARGE SCALE GENOMIC DNA]</scope>
    <source>
        <strain evidence="8 9">Egypt</strain>
    </source>
</reference>
<sequence length="994" mass="109294">MPTTCGFPNCRFRSRYRGAEDNRHFYRVPKKPAILRKRWLEAIGRTEETIVSQLRVCSGHFHGGEKHEGDIPVADPTVDELVRIELPPKTPRLSSSATGHRFGIRGSGGVRGSHSQGTRAKMSLLRPGVLSYLSKGTHHPLLNHMHKSKLGSASNLSSYHSQSVNLNTQTKWLPADSEGVSKKEQGIARFAAGKRNCDSMEIFPPPFHLLNSPSIKHLGERGPPVPFPIPFSFPEQTLFSQEMTYANINQTNNNISTVPEAPRSMSPLNWQHQQKQQQTTTSFLPSSQQPVPSAVVQRTPLSAFSSPFNSARKATAFAQPTTQQQTTQSKSQVRFLQADLPGFMASQTGLFDSASLIHLNPLVHAFTNLINSGVDVNYYNQILASMCNALPDPSPLTPMFLGLKSRLAQSPSGPCQSSATLTTPNTTKAVHTKATNATSTTTSASLSSRSNLSDLTVPTLAASSSDEQPFRPNLIPSPVDSQQTNLLNLCMRASSTGDGCTSGVGVGGLGTKSTFRNHSRPSPYPTDSVIQRMKLGGWTDHTNVKRKWFSGESSLDGIEKSPVENQKAGLQWIDNPVLERNPNGAEIHSVAQHCSNTSEQAILFLGNTDMDVEHKILRDLFQVHHLADLDQMDIGTVLNQSLSKVTDLVISPGKIEGVERLIRELDGVKNIFLPEPTQTQLNRLRAQFPALIIRPIWNPINLDLAADYILTWILIAQTGSFELLDGRVSHIHVSSVHTTSILSDRRPQSWPSVSDAEANLKTFKPAHREYEDILDEGPVSEKQLSFGRGRINKSSNSFEKKALKDQTVGFLQWNPLTLAVARRLHTFGCLLLVADDQLPAGSDHVFGVKRVADQVRLATQSDFLLIIDEPIRLDKNVPTNWSEACITTELLNHTKRGSRLLYFGTSDHSPKHDILLHGVQSKMITQLILTAGLKQPVDTASTSRKYINFGVNSLVDHNQKSFQSNTDDRKPHKQDDGSPGAVSTESGNCTLAKP</sequence>